<evidence type="ECO:0000256" key="3">
    <source>
        <dbReference type="ARBA" id="ARBA00023015"/>
    </source>
</evidence>
<dbReference type="SMART" id="SM00382">
    <property type="entry name" value="AAA"/>
    <property type="match status" value="1"/>
</dbReference>
<keyword evidence="4" id="KW-0238">DNA-binding</keyword>
<dbReference type="InterPro" id="IPR025944">
    <property type="entry name" value="Sigma_54_int_dom_CS"/>
</dbReference>
<dbReference type="InterPro" id="IPR058031">
    <property type="entry name" value="AAA_lid_NorR"/>
</dbReference>
<dbReference type="InterPro" id="IPR002078">
    <property type="entry name" value="Sigma_54_int"/>
</dbReference>
<dbReference type="OrthoDB" id="9761019at2"/>
<sequence>MDMIEPLVSIAVDLTAAMSAKDRYERLLSAMAKFLPYDAAALMRVDGDLLVPVAARGLIPDAMGRQFARSTHPRLDIICNSDEPVRFPADNTLPDPFDGLLSADAGALSHIHACLGCPLRVNNALIGVLTADAFDPKAFDDMDPRFLKAMGALAGAQMQTANLIDALEKSAERQGQIASDLMQDIHLRQGTQILGGSSVMEHLRREIDLVARSDFTVLVLGETGVGKELVVRAIHAASNRKEAPLLYLNCAALPETLAESEMFGHTRGSFTGASRDRAGKFELANEGTLFLDEIGELPLSVQPKLLRAIQEGEIQRVGSDMTSRVDVRLLAATNRNLEQEVESKRFRADLFHRLNVYPLNVPALRMRKEDIPLLAGHFCERIQRRLGLGPVRINPDSYETMTQYDWPGNVRELENVISRAVLKASFDVTRGDPVVIYPSHLGGDFVSAHLSERPQPPEEKTVFTKDFSFNDAVRALKIRMIQKAIDKNNGNWAAAARDLNMHRSNLHNLAKRLGLKN</sequence>
<name>A0A5K7YXS6_9BACT</name>
<evidence type="ECO:0000313" key="8">
    <source>
        <dbReference type="Proteomes" id="UP000427769"/>
    </source>
</evidence>
<evidence type="ECO:0000256" key="5">
    <source>
        <dbReference type="ARBA" id="ARBA00023163"/>
    </source>
</evidence>
<dbReference type="GO" id="GO:0043565">
    <property type="term" value="F:sequence-specific DNA binding"/>
    <property type="evidence" value="ECO:0007669"/>
    <property type="project" value="InterPro"/>
</dbReference>
<dbReference type="PROSITE" id="PS50045">
    <property type="entry name" value="SIGMA54_INTERACT_4"/>
    <property type="match status" value="1"/>
</dbReference>
<dbReference type="InterPro" id="IPR009057">
    <property type="entry name" value="Homeodomain-like_sf"/>
</dbReference>
<dbReference type="SUPFAM" id="SSF46689">
    <property type="entry name" value="Homeodomain-like"/>
    <property type="match status" value="1"/>
</dbReference>
<dbReference type="PANTHER" id="PTHR32071">
    <property type="entry name" value="TRANSCRIPTIONAL REGULATORY PROTEIN"/>
    <property type="match status" value="1"/>
</dbReference>
<dbReference type="SUPFAM" id="SSF55781">
    <property type="entry name" value="GAF domain-like"/>
    <property type="match status" value="1"/>
</dbReference>
<feature type="domain" description="Sigma-54 factor interaction" evidence="6">
    <location>
        <begin position="193"/>
        <end position="422"/>
    </location>
</feature>
<dbReference type="InterPro" id="IPR002197">
    <property type="entry name" value="HTH_Fis"/>
</dbReference>
<dbReference type="InterPro" id="IPR027417">
    <property type="entry name" value="P-loop_NTPase"/>
</dbReference>
<keyword evidence="5" id="KW-0804">Transcription</keyword>
<evidence type="ECO:0000259" key="6">
    <source>
        <dbReference type="PROSITE" id="PS50045"/>
    </source>
</evidence>
<keyword evidence="2" id="KW-0067">ATP-binding</keyword>
<dbReference type="PROSITE" id="PS00688">
    <property type="entry name" value="SIGMA54_INTERACT_3"/>
    <property type="match status" value="1"/>
</dbReference>
<dbReference type="Pfam" id="PF00158">
    <property type="entry name" value="Sigma54_activat"/>
    <property type="match status" value="1"/>
</dbReference>
<proteinExistence type="predicted"/>
<accession>A0A5K7YXS6</accession>
<dbReference type="SMART" id="SM00065">
    <property type="entry name" value="GAF"/>
    <property type="match status" value="1"/>
</dbReference>
<dbReference type="InterPro" id="IPR003593">
    <property type="entry name" value="AAA+_ATPase"/>
</dbReference>
<reference evidence="7 8" key="1">
    <citation type="submission" date="2019-11" db="EMBL/GenBank/DDBJ databases">
        <title>Comparative genomics of hydrocarbon-degrading Desulfosarcina strains.</title>
        <authorList>
            <person name="Watanabe M."/>
            <person name="Kojima H."/>
            <person name="Fukui M."/>
        </authorList>
    </citation>
    <scope>NUCLEOTIDE SEQUENCE [LARGE SCALE GENOMIC DNA]</scope>
    <source>
        <strain evidence="7 8">PP31</strain>
    </source>
</reference>
<dbReference type="EMBL" id="AP021875">
    <property type="protein sequence ID" value="BBO73215.1"/>
    <property type="molecule type" value="Genomic_DNA"/>
</dbReference>
<dbReference type="AlphaFoldDB" id="A0A5K7YXS6"/>
<dbReference type="InterPro" id="IPR003018">
    <property type="entry name" value="GAF"/>
</dbReference>
<dbReference type="PANTHER" id="PTHR32071:SF35">
    <property type="entry name" value="ANAEROBIC NITRIC OXIDE REDUCTASE TRANSCRIPTION REGULATOR NORR"/>
    <property type="match status" value="1"/>
</dbReference>
<keyword evidence="3" id="KW-0805">Transcription regulation</keyword>
<dbReference type="CDD" id="cd00009">
    <property type="entry name" value="AAA"/>
    <property type="match status" value="1"/>
</dbReference>
<dbReference type="Gene3D" id="3.40.50.300">
    <property type="entry name" value="P-loop containing nucleotide triphosphate hydrolases"/>
    <property type="match status" value="1"/>
</dbReference>
<evidence type="ECO:0000256" key="2">
    <source>
        <dbReference type="ARBA" id="ARBA00022840"/>
    </source>
</evidence>
<dbReference type="PROSITE" id="PS00676">
    <property type="entry name" value="SIGMA54_INTERACT_2"/>
    <property type="match status" value="1"/>
</dbReference>
<evidence type="ECO:0000256" key="4">
    <source>
        <dbReference type="ARBA" id="ARBA00023125"/>
    </source>
</evidence>
<dbReference type="NCBIfam" id="NF003451">
    <property type="entry name" value="PRK05022.1"/>
    <property type="match status" value="1"/>
</dbReference>
<dbReference type="Pfam" id="PF01590">
    <property type="entry name" value="GAF"/>
    <property type="match status" value="1"/>
</dbReference>
<dbReference type="Gene3D" id="3.30.450.40">
    <property type="match status" value="1"/>
</dbReference>
<organism evidence="7 8">
    <name type="scientific">Desulfosarcina widdelii</name>
    <dbReference type="NCBI Taxonomy" id="947919"/>
    <lineage>
        <taxon>Bacteria</taxon>
        <taxon>Pseudomonadati</taxon>
        <taxon>Thermodesulfobacteriota</taxon>
        <taxon>Desulfobacteria</taxon>
        <taxon>Desulfobacterales</taxon>
        <taxon>Desulfosarcinaceae</taxon>
        <taxon>Desulfosarcina</taxon>
    </lineage>
</organism>
<dbReference type="Proteomes" id="UP000427769">
    <property type="component" value="Chromosome"/>
</dbReference>
<dbReference type="SUPFAM" id="SSF52540">
    <property type="entry name" value="P-loop containing nucleoside triphosphate hydrolases"/>
    <property type="match status" value="1"/>
</dbReference>
<dbReference type="GO" id="GO:0006355">
    <property type="term" value="P:regulation of DNA-templated transcription"/>
    <property type="evidence" value="ECO:0007669"/>
    <property type="project" value="InterPro"/>
</dbReference>
<evidence type="ECO:0000313" key="7">
    <source>
        <dbReference type="EMBL" id="BBO73215.1"/>
    </source>
</evidence>
<dbReference type="GO" id="GO:0005524">
    <property type="term" value="F:ATP binding"/>
    <property type="evidence" value="ECO:0007669"/>
    <property type="project" value="UniProtKB-KW"/>
</dbReference>
<dbReference type="InterPro" id="IPR029016">
    <property type="entry name" value="GAF-like_dom_sf"/>
</dbReference>
<dbReference type="PROSITE" id="PS00675">
    <property type="entry name" value="SIGMA54_INTERACT_1"/>
    <property type="match status" value="1"/>
</dbReference>
<dbReference type="InterPro" id="IPR025943">
    <property type="entry name" value="Sigma_54_int_dom_ATP-bd_2"/>
</dbReference>
<dbReference type="KEGG" id="dwd:DSCW_06320"/>
<dbReference type="Gene3D" id="1.10.8.60">
    <property type="match status" value="1"/>
</dbReference>
<keyword evidence="8" id="KW-1185">Reference proteome</keyword>
<dbReference type="FunFam" id="3.40.50.300:FF:000006">
    <property type="entry name" value="DNA-binding transcriptional regulator NtrC"/>
    <property type="match status" value="1"/>
</dbReference>
<gene>
    <name evidence="7" type="primary">norR</name>
    <name evidence="7" type="ORF">DSCW_06320</name>
</gene>
<dbReference type="Pfam" id="PF25601">
    <property type="entry name" value="AAA_lid_14"/>
    <property type="match status" value="1"/>
</dbReference>
<protein>
    <submittedName>
        <fullName evidence="7">Anaerobic nitric oxide reductase transcription regulator NorR</fullName>
    </submittedName>
</protein>
<keyword evidence="1" id="KW-0547">Nucleotide-binding</keyword>
<dbReference type="Gene3D" id="1.10.10.60">
    <property type="entry name" value="Homeodomain-like"/>
    <property type="match status" value="1"/>
</dbReference>
<dbReference type="PRINTS" id="PR01590">
    <property type="entry name" value="HTHFIS"/>
</dbReference>
<dbReference type="RefSeq" id="WP_155302345.1">
    <property type="nucleotide sequence ID" value="NZ_AP021875.1"/>
</dbReference>
<dbReference type="InterPro" id="IPR025662">
    <property type="entry name" value="Sigma_54_int_dom_ATP-bd_1"/>
</dbReference>
<evidence type="ECO:0000256" key="1">
    <source>
        <dbReference type="ARBA" id="ARBA00022741"/>
    </source>
</evidence>